<evidence type="ECO:0000313" key="2">
    <source>
        <dbReference type="Proteomes" id="UP001321473"/>
    </source>
</evidence>
<protein>
    <submittedName>
        <fullName evidence="1">Uncharacterized protein</fullName>
    </submittedName>
</protein>
<dbReference type="Proteomes" id="UP001321473">
    <property type="component" value="Unassembled WGS sequence"/>
</dbReference>
<reference evidence="1 2" key="1">
    <citation type="journal article" date="2023" name="Arcadia Sci">
        <title>De novo assembly of a long-read Amblyomma americanum tick genome.</title>
        <authorList>
            <person name="Chou S."/>
            <person name="Poskanzer K.E."/>
            <person name="Rollins M."/>
            <person name="Thuy-Boun P.S."/>
        </authorList>
    </citation>
    <scope>NUCLEOTIDE SEQUENCE [LARGE SCALE GENOMIC DNA]</scope>
    <source>
        <strain evidence="1">F_SG_1</strain>
        <tissue evidence="1">Salivary glands</tissue>
    </source>
</reference>
<proteinExistence type="predicted"/>
<evidence type="ECO:0000313" key="1">
    <source>
        <dbReference type="EMBL" id="KAK8759636.1"/>
    </source>
</evidence>
<name>A0AAQ4DAZ6_AMBAM</name>
<gene>
    <name evidence="1" type="ORF">V5799_002727</name>
</gene>
<keyword evidence="2" id="KW-1185">Reference proteome</keyword>
<organism evidence="1 2">
    <name type="scientific">Amblyomma americanum</name>
    <name type="common">Lone star tick</name>
    <dbReference type="NCBI Taxonomy" id="6943"/>
    <lineage>
        <taxon>Eukaryota</taxon>
        <taxon>Metazoa</taxon>
        <taxon>Ecdysozoa</taxon>
        <taxon>Arthropoda</taxon>
        <taxon>Chelicerata</taxon>
        <taxon>Arachnida</taxon>
        <taxon>Acari</taxon>
        <taxon>Parasitiformes</taxon>
        <taxon>Ixodida</taxon>
        <taxon>Ixodoidea</taxon>
        <taxon>Ixodidae</taxon>
        <taxon>Amblyomminae</taxon>
        <taxon>Amblyomma</taxon>
    </lineage>
</organism>
<feature type="non-terminal residue" evidence="1">
    <location>
        <position position="50"/>
    </location>
</feature>
<accession>A0AAQ4DAZ6</accession>
<sequence length="50" mass="5409">MSADCLIKALTRSPVHSVFCQSNSIGSANKKTISSVFAVFQMKRKSDSDS</sequence>
<dbReference type="AlphaFoldDB" id="A0AAQ4DAZ6"/>
<dbReference type="EMBL" id="JARKHS020032793">
    <property type="protein sequence ID" value="KAK8759636.1"/>
    <property type="molecule type" value="Genomic_DNA"/>
</dbReference>
<comment type="caution">
    <text evidence="1">The sequence shown here is derived from an EMBL/GenBank/DDBJ whole genome shotgun (WGS) entry which is preliminary data.</text>
</comment>